<comment type="caution">
    <text evidence="1">The sequence shown here is derived from an EMBL/GenBank/DDBJ whole genome shotgun (WGS) entry which is preliminary data.</text>
</comment>
<organism evidence="1 2">
    <name type="scientific">Mesonia aestuariivivens</name>
    <dbReference type="NCBI Taxonomy" id="2796128"/>
    <lineage>
        <taxon>Bacteria</taxon>
        <taxon>Pseudomonadati</taxon>
        <taxon>Bacteroidota</taxon>
        <taxon>Flavobacteriia</taxon>
        <taxon>Flavobacteriales</taxon>
        <taxon>Flavobacteriaceae</taxon>
        <taxon>Mesonia</taxon>
    </lineage>
</organism>
<dbReference type="EMBL" id="JAHWDF010000007">
    <property type="protein sequence ID" value="MBW2961737.1"/>
    <property type="molecule type" value="Genomic_DNA"/>
</dbReference>
<accession>A0ABS6W1K0</accession>
<keyword evidence="2" id="KW-1185">Reference proteome</keyword>
<proteinExistence type="predicted"/>
<name>A0ABS6W1K0_9FLAO</name>
<dbReference type="RefSeq" id="WP_219040027.1">
    <property type="nucleotide sequence ID" value="NZ_JAHWDF010000007.1"/>
</dbReference>
<evidence type="ECO:0000313" key="2">
    <source>
        <dbReference type="Proteomes" id="UP000719267"/>
    </source>
</evidence>
<gene>
    <name evidence="1" type="ORF">KW502_07995</name>
</gene>
<protein>
    <recommendedName>
        <fullName evidence="3">Peptidase M48 domain-containing protein</fullName>
    </recommendedName>
</protein>
<dbReference type="Proteomes" id="UP000719267">
    <property type="component" value="Unassembled WGS sequence"/>
</dbReference>
<evidence type="ECO:0000313" key="1">
    <source>
        <dbReference type="EMBL" id="MBW2961737.1"/>
    </source>
</evidence>
<evidence type="ECO:0008006" key="3">
    <source>
        <dbReference type="Google" id="ProtNLM"/>
    </source>
</evidence>
<sequence>MKNTLLILFIIIANACNSNTSEENKETLTKEEYLNQLYTAKVIPLFDEYDNLNLPNEIHIDEKDLGINAGAAFGYLEVSRGLVELEDKTMQVFALAHELAHIATIPQAKELQLKGGIPSGSQTNDYKKAEYLADLIAFHLISKKLTEVYGQLNKNLDSLDEFLGYGSFTHPSGSNRIKSLKKYIDGIDITNRKKSFSNRFKEIWTMN</sequence>
<reference evidence="1 2" key="1">
    <citation type="submission" date="2021-07" db="EMBL/GenBank/DDBJ databases">
        <title>Mesonia aestuariivivens sp. nov., isolated from a tidal flat.</title>
        <authorList>
            <person name="Kim Y.-O."/>
            <person name="Yoon J.-H."/>
        </authorList>
    </citation>
    <scope>NUCLEOTIDE SEQUENCE [LARGE SCALE GENOMIC DNA]</scope>
    <source>
        <strain evidence="1 2">JHPTF-M18</strain>
    </source>
</reference>